<comment type="caution">
    <text evidence="1">The sequence shown here is derived from an EMBL/GenBank/DDBJ whole genome shotgun (WGS) entry which is preliminary data.</text>
</comment>
<dbReference type="Proteomes" id="UP000887013">
    <property type="component" value="Unassembled WGS sequence"/>
</dbReference>
<proteinExistence type="predicted"/>
<gene>
    <name evidence="1" type="ORF">NPIL_432281</name>
</gene>
<sequence>MRSYPVFTALRVATSRFPPSLIVIDAKCRTYLFTSVQGNSCRVLAISSYPMRNSSPWGYEEILRSIYQRITILPLLTIQASVAYSYTPIVFGDVHSLLRLKT</sequence>
<evidence type="ECO:0000313" key="1">
    <source>
        <dbReference type="EMBL" id="GFU32793.1"/>
    </source>
</evidence>
<dbReference type="AlphaFoldDB" id="A0A8X6QMF2"/>
<keyword evidence="2" id="KW-1185">Reference proteome</keyword>
<name>A0A8X6QMF2_NEPPI</name>
<evidence type="ECO:0000313" key="2">
    <source>
        <dbReference type="Proteomes" id="UP000887013"/>
    </source>
</evidence>
<reference evidence="1" key="1">
    <citation type="submission" date="2020-08" db="EMBL/GenBank/DDBJ databases">
        <title>Multicomponent nature underlies the extraordinary mechanical properties of spider dragline silk.</title>
        <authorList>
            <person name="Kono N."/>
            <person name="Nakamura H."/>
            <person name="Mori M."/>
            <person name="Yoshida Y."/>
            <person name="Ohtoshi R."/>
            <person name="Malay A.D."/>
            <person name="Moran D.A.P."/>
            <person name="Tomita M."/>
            <person name="Numata K."/>
            <person name="Arakawa K."/>
        </authorList>
    </citation>
    <scope>NUCLEOTIDE SEQUENCE</scope>
</reference>
<protein>
    <submittedName>
        <fullName evidence="1">Uncharacterized protein</fullName>
    </submittedName>
</protein>
<accession>A0A8X6QMF2</accession>
<organism evidence="1 2">
    <name type="scientific">Nephila pilipes</name>
    <name type="common">Giant wood spider</name>
    <name type="synonym">Nephila maculata</name>
    <dbReference type="NCBI Taxonomy" id="299642"/>
    <lineage>
        <taxon>Eukaryota</taxon>
        <taxon>Metazoa</taxon>
        <taxon>Ecdysozoa</taxon>
        <taxon>Arthropoda</taxon>
        <taxon>Chelicerata</taxon>
        <taxon>Arachnida</taxon>
        <taxon>Araneae</taxon>
        <taxon>Araneomorphae</taxon>
        <taxon>Entelegynae</taxon>
        <taxon>Araneoidea</taxon>
        <taxon>Nephilidae</taxon>
        <taxon>Nephila</taxon>
    </lineage>
</organism>
<dbReference type="EMBL" id="BMAW01129966">
    <property type="protein sequence ID" value="GFU32793.1"/>
    <property type="molecule type" value="Genomic_DNA"/>
</dbReference>